<organism evidence="2 4">
    <name type="scientific">Eggerthella sinensis</name>
    <dbReference type="NCBI Taxonomy" id="242230"/>
    <lineage>
        <taxon>Bacteria</taxon>
        <taxon>Bacillati</taxon>
        <taxon>Actinomycetota</taxon>
        <taxon>Coriobacteriia</taxon>
        <taxon>Eggerthellales</taxon>
        <taxon>Eggerthellaceae</taxon>
        <taxon>Eggerthella</taxon>
    </lineage>
</organism>
<name>A0A3N0IUV9_9ACTN</name>
<dbReference type="Proteomes" id="UP000253817">
    <property type="component" value="Unassembled WGS sequence"/>
</dbReference>
<dbReference type="EMBL" id="QICC01000079">
    <property type="protein sequence ID" value="RNM40476.1"/>
    <property type="molecule type" value="Genomic_DNA"/>
</dbReference>
<dbReference type="EMBL" id="PPTT01000019">
    <property type="protein sequence ID" value="RDB68009.1"/>
    <property type="molecule type" value="Genomic_DNA"/>
</dbReference>
<evidence type="ECO:0000313" key="4">
    <source>
        <dbReference type="Proteomes" id="UP000270112"/>
    </source>
</evidence>
<sequence length="108" mass="11779">MTAAGQPLRLATRAARKTKGLLLSREHAEALLLAPCCDVHTAGMRHRLDIAFVDAQGRVLEAHRDVGPFRRLRNKGAAAVVERFSSCSTPWFSAGDRIGVVCLEGERL</sequence>
<gene>
    <name evidence="1" type="ORF">C1876_11360</name>
    <name evidence="2" type="ORF">DMP09_14085</name>
</gene>
<evidence type="ECO:0000313" key="3">
    <source>
        <dbReference type="Proteomes" id="UP000253817"/>
    </source>
</evidence>
<reference evidence="4" key="2">
    <citation type="submission" date="2018-05" db="EMBL/GenBank/DDBJ databases">
        <title>Genome Sequencing of selected type strains of the family Eggerthellaceae.</title>
        <authorList>
            <person name="Danylec N."/>
            <person name="Stoll D.A."/>
            <person name="Doetsch A."/>
            <person name="Huch M."/>
        </authorList>
    </citation>
    <scope>NUCLEOTIDE SEQUENCE [LARGE SCALE GENOMIC DNA]</scope>
    <source>
        <strain evidence="4">DSM 16107</strain>
    </source>
</reference>
<dbReference type="Proteomes" id="UP000270112">
    <property type="component" value="Unassembled WGS sequence"/>
</dbReference>
<reference evidence="1 3" key="1">
    <citation type="journal article" date="2018" name="Elife">
        <title>Discovery and characterization of a prevalent human gut bacterial enzyme sufficient for the inactivation of a family of plant toxins.</title>
        <authorList>
            <person name="Koppel N."/>
            <person name="Bisanz J.E."/>
            <person name="Pandelia M.E."/>
            <person name="Turnbaugh P.J."/>
            <person name="Balskus E.P."/>
        </authorList>
    </citation>
    <scope>NUCLEOTIDE SEQUENCE [LARGE SCALE GENOMIC DNA]</scope>
    <source>
        <strain evidence="1 3">DSM 16107</strain>
    </source>
</reference>
<dbReference type="OrthoDB" id="3177228at2"/>
<evidence type="ECO:0000313" key="1">
    <source>
        <dbReference type="EMBL" id="RDB68009.1"/>
    </source>
</evidence>
<proteinExistence type="predicted"/>
<comment type="caution">
    <text evidence="2">The sequence shown here is derived from an EMBL/GenBank/DDBJ whole genome shotgun (WGS) entry which is preliminary data.</text>
</comment>
<keyword evidence="2" id="KW-0547">Nucleotide-binding</keyword>
<dbReference type="GO" id="GO:0005524">
    <property type="term" value="F:ATP binding"/>
    <property type="evidence" value="ECO:0007669"/>
    <property type="project" value="UniProtKB-KW"/>
</dbReference>
<reference evidence="2" key="3">
    <citation type="journal article" date="2019" name="Microbiol. Resour. Announc.">
        <title>Draft Genome Sequences of Type Strains of Gordonibacter faecihominis, Paraeggerthella hongkongensis, Parvibacter caecicola,Slackia equolifaciens, Slackia faecicanis, and Slackia isoflavoniconvertens.</title>
        <authorList>
            <person name="Danylec N."/>
            <person name="Stoll D.A."/>
            <person name="Dotsch A."/>
            <person name="Huch M."/>
        </authorList>
    </citation>
    <scope>NUCLEOTIDE SEQUENCE</scope>
    <source>
        <strain evidence="2">DSM 16107</strain>
    </source>
</reference>
<protein>
    <submittedName>
        <fullName evidence="2">ATP-binding protein</fullName>
    </submittedName>
</protein>
<evidence type="ECO:0000313" key="2">
    <source>
        <dbReference type="EMBL" id="RNM40476.1"/>
    </source>
</evidence>
<dbReference type="RefSeq" id="WP_114546843.1">
    <property type="nucleotide sequence ID" value="NZ_JAQEEH010000399.1"/>
</dbReference>
<accession>A0A3N0IUV9</accession>
<dbReference type="AlphaFoldDB" id="A0A3N0IUV9"/>
<keyword evidence="2" id="KW-0067">ATP-binding</keyword>
<keyword evidence="3" id="KW-1185">Reference proteome</keyword>